<evidence type="ECO:0000313" key="2">
    <source>
        <dbReference type="Proteomes" id="UP000634136"/>
    </source>
</evidence>
<keyword evidence="2" id="KW-1185">Reference proteome</keyword>
<sequence length="30" mass="3335">MAPLFRGSDHALKVGDAALNLNFHLVWVIE</sequence>
<gene>
    <name evidence="1" type="ORF">G2W53_039045</name>
</gene>
<proteinExistence type="predicted"/>
<dbReference type="Proteomes" id="UP000634136">
    <property type="component" value="Unassembled WGS sequence"/>
</dbReference>
<evidence type="ECO:0000313" key="1">
    <source>
        <dbReference type="EMBL" id="KAF7806884.1"/>
    </source>
</evidence>
<accession>A0A834W7K4</accession>
<organism evidence="1 2">
    <name type="scientific">Senna tora</name>
    <dbReference type="NCBI Taxonomy" id="362788"/>
    <lineage>
        <taxon>Eukaryota</taxon>
        <taxon>Viridiplantae</taxon>
        <taxon>Streptophyta</taxon>
        <taxon>Embryophyta</taxon>
        <taxon>Tracheophyta</taxon>
        <taxon>Spermatophyta</taxon>
        <taxon>Magnoliopsida</taxon>
        <taxon>eudicotyledons</taxon>
        <taxon>Gunneridae</taxon>
        <taxon>Pentapetalae</taxon>
        <taxon>rosids</taxon>
        <taxon>fabids</taxon>
        <taxon>Fabales</taxon>
        <taxon>Fabaceae</taxon>
        <taxon>Caesalpinioideae</taxon>
        <taxon>Cassia clade</taxon>
        <taxon>Senna</taxon>
    </lineage>
</organism>
<reference evidence="1" key="1">
    <citation type="submission" date="2020-09" db="EMBL/GenBank/DDBJ databases">
        <title>Genome-Enabled Discovery of Anthraquinone Biosynthesis in Senna tora.</title>
        <authorList>
            <person name="Kang S.-H."/>
            <person name="Pandey R.P."/>
            <person name="Lee C.-M."/>
            <person name="Sim J.-S."/>
            <person name="Jeong J.-T."/>
            <person name="Choi B.-S."/>
            <person name="Jung M."/>
            <person name="Ginzburg D."/>
            <person name="Zhao K."/>
            <person name="Won S.Y."/>
            <person name="Oh T.-J."/>
            <person name="Yu Y."/>
            <person name="Kim N.-H."/>
            <person name="Lee O.R."/>
            <person name="Lee T.-H."/>
            <person name="Bashyal P."/>
            <person name="Kim T.-S."/>
            <person name="Lee W.-H."/>
            <person name="Kawkins C."/>
            <person name="Kim C.-K."/>
            <person name="Kim J.S."/>
            <person name="Ahn B.O."/>
            <person name="Rhee S.Y."/>
            <person name="Sohng J.K."/>
        </authorList>
    </citation>
    <scope>NUCLEOTIDE SEQUENCE</scope>
    <source>
        <tissue evidence="1">Leaf</tissue>
    </source>
</reference>
<dbReference type="AlphaFoldDB" id="A0A834W7K4"/>
<name>A0A834W7K4_9FABA</name>
<comment type="caution">
    <text evidence="1">The sequence shown here is derived from an EMBL/GenBank/DDBJ whole genome shotgun (WGS) entry which is preliminary data.</text>
</comment>
<dbReference type="EMBL" id="JAAIUW010000012">
    <property type="protein sequence ID" value="KAF7806884.1"/>
    <property type="molecule type" value="Genomic_DNA"/>
</dbReference>
<protein>
    <submittedName>
        <fullName evidence="1">Uncharacterized protein</fullName>
    </submittedName>
</protein>